<dbReference type="AlphaFoldDB" id="A0A934R181"/>
<evidence type="ECO:0000313" key="2">
    <source>
        <dbReference type="EMBL" id="MBK1814288.1"/>
    </source>
</evidence>
<reference evidence="2" key="1">
    <citation type="submission" date="2021-01" db="EMBL/GenBank/DDBJ databases">
        <title>Modified the classification status of verrucomicrobia.</title>
        <authorList>
            <person name="Feng X."/>
        </authorList>
    </citation>
    <scope>NUCLEOTIDE SEQUENCE</scope>
    <source>
        <strain evidence="2">JCM 18052</strain>
    </source>
</reference>
<feature type="transmembrane region" description="Helical" evidence="1">
    <location>
        <begin position="20"/>
        <end position="47"/>
    </location>
</feature>
<dbReference type="EMBL" id="JAENIK010000002">
    <property type="protein sequence ID" value="MBK1814288.1"/>
    <property type="molecule type" value="Genomic_DNA"/>
</dbReference>
<keyword evidence="1" id="KW-0812">Transmembrane</keyword>
<keyword evidence="1" id="KW-0472">Membrane</keyword>
<sequence length="154" mass="17370">MEPPPLPHFAYLPQKDDEHLKLLAVFHFIVGGFSLVIIGFLVMHFMIMKQVFMNPSMWKGSGGPAHAPPAEVFQIFIWFYVVAGVLVVLSGVANVLSGLFLQRKKYRTFSLVVAGTNCLHFPFGTVLGIFTLLVLLRESVRQSYERENAVPMRF</sequence>
<organism evidence="2 3">
    <name type="scientific">Luteolibacter yonseiensis</name>
    <dbReference type="NCBI Taxonomy" id="1144680"/>
    <lineage>
        <taxon>Bacteria</taxon>
        <taxon>Pseudomonadati</taxon>
        <taxon>Verrucomicrobiota</taxon>
        <taxon>Verrucomicrobiia</taxon>
        <taxon>Verrucomicrobiales</taxon>
        <taxon>Verrucomicrobiaceae</taxon>
        <taxon>Luteolibacter</taxon>
    </lineage>
</organism>
<evidence type="ECO:0000256" key="1">
    <source>
        <dbReference type="SAM" id="Phobius"/>
    </source>
</evidence>
<feature type="transmembrane region" description="Helical" evidence="1">
    <location>
        <begin position="75"/>
        <end position="99"/>
    </location>
</feature>
<keyword evidence="1" id="KW-1133">Transmembrane helix</keyword>
<dbReference type="RefSeq" id="WP_200349254.1">
    <property type="nucleotide sequence ID" value="NZ_BAABHZ010000005.1"/>
</dbReference>
<gene>
    <name evidence="2" type="ORF">JIN84_01525</name>
</gene>
<accession>A0A934R181</accession>
<protein>
    <submittedName>
        <fullName evidence="2">Uncharacterized protein</fullName>
    </submittedName>
</protein>
<proteinExistence type="predicted"/>
<name>A0A934R181_9BACT</name>
<comment type="caution">
    <text evidence="2">The sequence shown here is derived from an EMBL/GenBank/DDBJ whole genome shotgun (WGS) entry which is preliminary data.</text>
</comment>
<keyword evidence="3" id="KW-1185">Reference proteome</keyword>
<evidence type="ECO:0000313" key="3">
    <source>
        <dbReference type="Proteomes" id="UP000600139"/>
    </source>
</evidence>
<feature type="transmembrane region" description="Helical" evidence="1">
    <location>
        <begin position="119"/>
        <end position="136"/>
    </location>
</feature>
<dbReference type="Proteomes" id="UP000600139">
    <property type="component" value="Unassembled WGS sequence"/>
</dbReference>